<dbReference type="InterPro" id="IPR032710">
    <property type="entry name" value="NTF2-like_dom_sf"/>
</dbReference>
<protein>
    <submittedName>
        <fullName evidence="2">DUF4440 domain-containing protein</fullName>
    </submittedName>
</protein>
<reference evidence="2 3" key="1">
    <citation type="submission" date="2018-07" db="EMBL/GenBank/DDBJ databases">
        <title>Draft genome of the type strain Streptomyces armeniacus ATCC 15676.</title>
        <authorList>
            <person name="Labana P."/>
            <person name="Gosse J.T."/>
            <person name="Boddy C.N."/>
        </authorList>
    </citation>
    <scope>NUCLEOTIDE SEQUENCE [LARGE SCALE GENOMIC DNA]</scope>
    <source>
        <strain evidence="2 3">ATCC 15676</strain>
    </source>
</reference>
<dbReference type="Proteomes" id="UP000254425">
    <property type="component" value="Chromosome"/>
</dbReference>
<dbReference type="AlphaFoldDB" id="A0A345Y0X0"/>
<dbReference type="EMBL" id="CP031320">
    <property type="protein sequence ID" value="AXK37536.1"/>
    <property type="molecule type" value="Genomic_DNA"/>
</dbReference>
<organism evidence="2 3">
    <name type="scientific">Streptomyces armeniacus</name>
    <dbReference type="NCBI Taxonomy" id="83291"/>
    <lineage>
        <taxon>Bacteria</taxon>
        <taxon>Bacillati</taxon>
        <taxon>Actinomycetota</taxon>
        <taxon>Actinomycetes</taxon>
        <taxon>Kitasatosporales</taxon>
        <taxon>Streptomycetaceae</taxon>
        <taxon>Streptomyces</taxon>
    </lineage>
</organism>
<dbReference type="Pfam" id="PF14534">
    <property type="entry name" value="DUF4440"/>
    <property type="match status" value="1"/>
</dbReference>
<dbReference type="Gene3D" id="3.10.450.50">
    <property type="match status" value="1"/>
</dbReference>
<gene>
    <name evidence="2" type="ORF">DVA86_21540</name>
</gene>
<sequence>MQAAIDGELRLLDPEVRASARLVTELLDPEFTEFGASGRRWDRGTVMTAMASGPGGGETPTAVTGMAGTLLASGVVHLTYVSERDGRRARRSSLWRHRTGVGWRLYFHQGTLADEA</sequence>
<keyword evidence="3" id="KW-1185">Reference proteome</keyword>
<proteinExistence type="predicted"/>
<dbReference type="KEGG" id="sarm:DVA86_21540"/>
<dbReference type="InterPro" id="IPR027843">
    <property type="entry name" value="DUF4440"/>
</dbReference>
<evidence type="ECO:0000313" key="3">
    <source>
        <dbReference type="Proteomes" id="UP000254425"/>
    </source>
</evidence>
<accession>A0A345Y0X0</accession>
<feature type="domain" description="DUF4440" evidence="1">
    <location>
        <begin position="9"/>
        <end position="105"/>
    </location>
</feature>
<name>A0A345Y0X0_9ACTN</name>
<dbReference type="SUPFAM" id="SSF54427">
    <property type="entry name" value="NTF2-like"/>
    <property type="match status" value="1"/>
</dbReference>
<evidence type="ECO:0000259" key="1">
    <source>
        <dbReference type="Pfam" id="PF14534"/>
    </source>
</evidence>
<evidence type="ECO:0000313" key="2">
    <source>
        <dbReference type="EMBL" id="AXK37536.1"/>
    </source>
</evidence>